<dbReference type="SUPFAM" id="SSF46785">
    <property type="entry name" value="Winged helix' DNA-binding domain"/>
    <property type="match status" value="1"/>
</dbReference>
<name>A0A089XKS6_STRGA</name>
<keyword evidence="1" id="KW-0805">Transcription regulation</keyword>
<proteinExistence type="predicted"/>
<keyword evidence="6" id="KW-0614">Plasmid</keyword>
<evidence type="ECO:0000313" key="6">
    <source>
        <dbReference type="EMBL" id="AIS02572.1"/>
    </source>
</evidence>
<sequence length="180" mass="19610">MFRAHRHPLARLPAPVHRLVRRRRAAWRPHRPDLALAAGLDAWSWIEILERHLRLTPAAGSRSAPPLRPVLADVEDGIAAPDPGDRWKVTWRQGPGDDRPLAERITSLITQDELAVGAVFPSESKLAERLGVSRPSLRKALAQLEASGILAGGGQGKQRTLRSLPPGEDPHPAAPSGEQP</sequence>
<keyword evidence="2" id="KW-0238">DNA-binding</keyword>
<dbReference type="EMBL" id="CP009439">
    <property type="protein sequence ID" value="AIS02572.1"/>
    <property type="molecule type" value="Genomic_DNA"/>
</dbReference>
<dbReference type="Gene3D" id="1.10.10.10">
    <property type="entry name" value="Winged helix-like DNA-binding domain superfamily/Winged helix DNA-binding domain"/>
    <property type="match status" value="1"/>
</dbReference>
<dbReference type="SMART" id="SM00345">
    <property type="entry name" value="HTH_GNTR"/>
    <property type="match status" value="1"/>
</dbReference>
<dbReference type="eggNOG" id="COG2188">
    <property type="taxonomic scope" value="Bacteria"/>
</dbReference>
<dbReference type="HOGENOM" id="CLU_1495392_0_0_11"/>
<accession>A0A089XKS6</accession>
<dbReference type="RefSeq" id="WP_078958117.1">
    <property type="nucleotide sequence ID" value="NZ_CP009439.1"/>
</dbReference>
<gene>
    <name evidence="6" type="ORF">SGLAU_33220</name>
</gene>
<evidence type="ECO:0000313" key="7">
    <source>
        <dbReference type="Proteomes" id="UP000029482"/>
    </source>
</evidence>
<dbReference type="CDD" id="cd07377">
    <property type="entry name" value="WHTH_GntR"/>
    <property type="match status" value="1"/>
</dbReference>
<evidence type="ECO:0000256" key="3">
    <source>
        <dbReference type="ARBA" id="ARBA00023163"/>
    </source>
</evidence>
<dbReference type="InterPro" id="IPR036388">
    <property type="entry name" value="WH-like_DNA-bd_sf"/>
</dbReference>
<dbReference type="PRINTS" id="PR00035">
    <property type="entry name" value="HTHGNTR"/>
</dbReference>
<evidence type="ECO:0000259" key="5">
    <source>
        <dbReference type="PROSITE" id="PS50949"/>
    </source>
</evidence>
<dbReference type="InterPro" id="IPR036390">
    <property type="entry name" value="WH_DNA-bd_sf"/>
</dbReference>
<reference evidence="7" key="1">
    <citation type="journal article" date="2015" name="J. Biotechnol.">
        <title>Complete genome sequence of the actinobacterium Streptomyces glaucescens GLA.O (DSM 40922) consisting of a linear chromosome and one linear plasmid.</title>
        <authorList>
            <person name="Ortseifen V."/>
            <person name="Winkler A."/>
            <person name="Albersmeier A."/>
            <person name="Wendler S."/>
            <person name="Puhler A."/>
            <person name="Kalinowski J."/>
            <person name="Ruckert C."/>
        </authorList>
    </citation>
    <scope>NUCLEOTIDE SEQUENCE [LARGE SCALE GENOMIC DNA]</scope>
    <source>
        <strain evidence="7">DSM 40922 / GLA O</strain>
        <plasmid evidence="7">pSglau1</plasmid>
    </source>
</reference>
<evidence type="ECO:0000256" key="4">
    <source>
        <dbReference type="SAM" id="MobiDB-lite"/>
    </source>
</evidence>
<dbReference type="GO" id="GO:0003700">
    <property type="term" value="F:DNA-binding transcription factor activity"/>
    <property type="evidence" value="ECO:0007669"/>
    <property type="project" value="InterPro"/>
</dbReference>
<dbReference type="KEGG" id="sgu:SGLAU_33220"/>
<dbReference type="AlphaFoldDB" id="A0A089XKS6"/>
<evidence type="ECO:0000256" key="2">
    <source>
        <dbReference type="ARBA" id="ARBA00023125"/>
    </source>
</evidence>
<organism evidence="6 7">
    <name type="scientific">Streptomyces glaucescens</name>
    <dbReference type="NCBI Taxonomy" id="1907"/>
    <lineage>
        <taxon>Bacteria</taxon>
        <taxon>Bacillati</taxon>
        <taxon>Actinomycetota</taxon>
        <taxon>Actinomycetes</taxon>
        <taxon>Kitasatosporales</taxon>
        <taxon>Streptomycetaceae</taxon>
        <taxon>Streptomyces</taxon>
    </lineage>
</organism>
<feature type="region of interest" description="Disordered" evidence="4">
    <location>
        <begin position="147"/>
        <end position="180"/>
    </location>
</feature>
<keyword evidence="3" id="KW-0804">Transcription</keyword>
<geneLocation type="plasmid" evidence="6 7">
    <name>pSglau1</name>
</geneLocation>
<keyword evidence="7" id="KW-1185">Reference proteome</keyword>
<feature type="domain" description="HTH gntR-type" evidence="5">
    <location>
        <begin position="95"/>
        <end position="164"/>
    </location>
</feature>
<dbReference type="PROSITE" id="PS50949">
    <property type="entry name" value="HTH_GNTR"/>
    <property type="match status" value="1"/>
</dbReference>
<evidence type="ECO:0000256" key="1">
    <source>
        <dbReference type="ARBA" id="ARBA00023015"/>
    </source>
</evidence>
<dbReference type="GO" id="GO:0003677">
    <property type="term" value="F:DNA binding"/>
    <property type="evidence" value="ECO:0007669"/>
    <property type="project" value="UniProtKB-KW"/>
</dbReference>
<dbReference type="Pfam" id="PF00392">
    <property type="entry name" value="GntR"/>
    <property type="match status" value="1"/>
</dbReference>
<dbReference type="InterPro" id="IPR000524">
    <property type="entry name" value="Tscrpt_reg_HTH_GntR"/>
</dbReference>
<protein>
    <recommendedName>
        <fullName evidence="5">HTH gntR-type domain-containing protein</fullName>
    </recommendedName>
</protein>
<dbReference type="Proteomes" id="UP000029482">
    <property type="component" value="Plasmid pSglau1"/>
</dbReference>
<dbReference type="OrthoDB" id="3532720at2"/>